<dbReference type="OrthoDB" id="85908at2157"/>
<dbReference type="EMBL" id="CP023154">
    <property type="protein sequence ID" value="QEK78903.1"/>
    <property type="molecule type" value="Genomic_DNA"/>
</dbReference>
<evidence type="ECO:0000313" key="3">
    <source>
        <dbReference type="Proteomes" id="UP000324354"/>
    </source>
</evidence>
<dbReference type="InterPro" id="IPR004843">
    <property type="entry name" value="Calcineurin-like_PHP"/>
</dbReference>
<proteinExistence type="predicted"/>
<dbReference type="RefSeq" id="WP_011012405.1">
    <property type="nucleotide sequence ID" value="NC_003413.1"/>
</dbReference>
<dbReference type="Gene3D" id="3.60.21.10">
    <property type="match status" value="1"/>
</dbReference>
<evidence type="ECO:0000313" key="2">
    <source>
        <dbReference type="EMBL" id="QEK78903.1"/>
    </source>
</evidence>
<dbReference type="GeneID" id="13301859"/>
<dbReference type="GeneID" id="41713064"/>
<evidence type="ECO:0000259" key="1">
    <source>
        <dbReference type="Pfam" id="PF00149"/>
    </source>
</evidence>
<dbReference type="SUPFAM" id="SSF56300">
    <property type="entry name" value="Metallo-dependent phosphatases"/>
    <property type="match status" value="1"/>
</dbReference>
<dbReference type="InterPro" id="IPR029052">
    <property type="entry name" value="Metallo-depent_PP-like"/>
</dbReference>
<dbReference type="Pfam" id="PF00149">
    <property type="entry name" value="Metallophos"/>
    <property type="match status" value="1"/>
</dbReference>
<protein>
    <submittedName>
        <fullName evidence="2">Metallophosphoesterase</fullName>
    </submittedName>
</protein>
<name>A0A5C0XPI5_PYRFU</name>
<organism evidence="2 3">
    <name type="scientific">Pyrococcus furiosus (strain ATCC 43587 / DSM 3638 / JCM 8422 / Vc1)</name>
    <dbReference type="NCBI Taxonomy" id="186497"/>
    <lineage>
        <taxon>Archaea</taxon>
        <taxon>Methanobacteriati</taxon>
        <taxon>Methanobacteriota</taxon>
        <taxon>Thermococci</taxon>
        <taxon>Thermococcales</taxon>
        <taxon>Thermococcaceae</taxon>
        <taxon>Pyrococcus</taxon>
    </lineage>
</organism>
<dbReference type="Proteomes" id="UP000324354">
    <property type="component" value="Chromosome"/>
</dbReference>
<feature type="domain" description="Calcineurin-like phosphoesterase" evidence="1">
    <location>
        <begin position="21"/>
        <end position="105"/>
    </location>
</feature>
<gene>
    <name evidence="2" type="ORF">PFDSM3638_06285</name>
</gene>
<dbReference type="GO" id="GO:0016787">
    <property type="term" value="F:hydrolase activity"/>
    <property type="evidence" value="ECO:0007669"/>
    <property type="project" value="InterPro"/>
</dbReference>
<dbReference type="AlphaFoldDB" id="A0A5C0XPI5"/>
<sequence length="190" mass="21817">MLSILRKKNRKIEEIKRGKRKIMHISDTPRSVYKFLGELIAETQPDVIIHTGDLVDNLKLERKPWLKEKYAESLKKLSFIFGKSGALVYIVPGNEDDVELIKRIILNSILVKPGSVIKLYGLTFALSHKPEDIKEIQADFKLYGHDPKCFEGLNGIHSVNFIIIPEKKVVKINYPPGTNFDRGYRIFRGL</sequence>
<accession>A0A5C0XPI5</accession>
<reference evidence="2 3" key="1">
    <citation type="submission" date="2017-08" db="EMBL/GenBank/DDBJ databases">
        <title>Resequencing and Reannotation of the genome of Pyrococcus furiosus type strain DSM3638.</title>
        <authorList>
            <person name="Reichelt R.M."/>
            <person name="Bunk B."/>
        </authorList>
    </citation>
    <scope>NUCLEOTIDE SEQUENCE [LARGE SCALE GENOMIC DNA]</scope>
    <source>
        <strain evidence="2 3">DSM 3638</strain>
    </source>
</reference>